<feature type="chain" id="PRO_5021436576" evidence="1">
    <location>
        <begin position="20"/>
        <end position="169"/>
    </location>
</feature>
<reference evidence="2 3" key="1">
    <citation type="submission" date="2019-03" db="EMBL/GenBank/DDBJ databases">
        <title>Draft genome sequence of Xylaria hypoxylon DSM 108379, a ubiquitous saprotrophic-parasitic fungi on hardwood.</title>
        <authorList>
            <person name="Buettner E."/>
            <person name="Leonhardt S."/>
            <person name="Gebauer A.M."/>
            <person name="Liers C."/>
            <person name="Hofrichter M."/>
            <person name="Kellner H."/>
        </authorList>
    </citation>
    <scope>NUCLEOTIDE SEQUENCE [LARGE SCALE GENOMIC DNA]</scope>
    <source>
        <strain evidence="2 3">DSM 108379</strain>
    </source>
</reference>
<dbReference type="EMBL" id="SKBN01000045">
    <property type="protein sequence ID" value="TGJ85461.1"/>
    <property type="molecule type" value="Genomic_DNA"/>
</dbReference>
<proteinExistence type="predicted"/>
<accession>A0A4Z0Z166</accession>
<feature type="signal peptide" evidence="1">
    <location>
        <begin position="1"/>
        <end position="19"/>
    </location>
</feature>
<name>A0A4Z0Z166_9PEZI</name>
<evidence type="ECO:0000313" key="2">
    <source>
        <dbReference type="EMBL" id="TGJ85461.1"/>
    </source>
</evidence>
<keyword evidence="1" id="KW-0732">Signal</keyword>
<evidence type="ECO:0000313" key="3">
    <source>
        <dbReference type="Proteomes" id="UP000297716"/>
    </source>
</evidence>
<dbReference type="AlphaFoldDB" id="A0A4Z0Z166"/>
<evidence type="ECO:0000256" key="1">
    <source>
        <dbReference type="SAM" id="SignalP"/>
    </source>
</evidence>
<dbReference type="Proteomes" id="UP000297716">
    <property type="component" value="Unassembled WGS sequence"/>
</dbReference>
<protein>
    <submittedName>
        <fullName evidence="2">Uncharacterized protein</fullName>
    </submittedName>
</protein>
<keyword evidence="3" id="KW-1185">Reference proteome</keyword>
<dbReference type="OrthoDB" id="2910287at2759"/>
<sequence>MRRFTLISFASAFFASTLAGALPDLDNLPAPTGFAPLNITMISDGGALEKRQPGGVNICRDINWNGCDYAKQPWDLCIQLDSPWWHSISAIGPDEYNAIVAFDQTWYRPAGMIGSVVSACSRSAGQRAYTRVISTLTRSSGAQPTAIRAATGVTGAVTGAALQGSSVNV</sequence>
<comment type="caution">
    <text evidence="2">The sequence shown here is derived from an EMBL/GenBank/DDBJ whole genome shotgun (WGS) entry which is preliminary data.</text>
</comment>
<organism evidence="2 3">
    <name type="scientific">Xylaria hypoxylon</name>
    <dbReference type="NCBI Taxonomy" id="37992"/>
    <lineage>
        <taxon>Eukaryota</taxon>
        <taxon>Fungi</taxon>
        <taxon>Dikarya</taxon>
        <taxon>Ascomycota</taxon>
        <taxon>Pezizomycotina</taxon>
        <taxon>Sordariomycetes</taxon>
        <taxon>Xylariomycetidae</taxon>
        <taxon>Xylariales</taxon>
        <taxon>Xylariaceae</taxon>
        <taxon>Xylaria</taxon>
    </lineage>
</organism>
<gene>
    <name evidence="2" type="ORF">E0Z10_g3314</name>
</gene>